<evidence type="ECO:0000256" key="1">
    <source>
        <dbReference type="SAM" id="Phobius"/>
    </source>
</evidence>
<dbReference type="EC" id="3.1.3.27" evidence="3"/>
<feature type="transmembrane region" description="Helical" evidence="1">
    <location>
        <begin position="137"/>
        <end position="155"/>
    </location>
</feature>
<keyword evidence="3" id="KW-0378">Hydrolase</keyword>
<dbReference type="PATRIC" id="fig|1813736.3.peg.4470"/>
<dbReference type="KEGG" id="abac:LuPra_04230"/>
<dbReference type="STRING" id="1855912.LuPra_04230"/>
<dbReference type="OrthoDB" id="9804091at2"/>
<evidence type="ECO:0000259" key="2">
    <source>
        <dbReference type="Pfam" id="PF04608"/>
    </source>
</evidence>
<accession>A0A143PRL9</accession>
<dbReference type="CDD" id="cd06971">
    <property type="entry name" value="PgpA"/>
    <property type="match status" value="1"/>
</dbReference>
<dbReference type="GO" id="GO:0008962">
    <property type="term" value="F:phosphatidylglycerophosphatase activity"/>
    <property type="evidence" value="ECO:0007669"/>
    <property type="project" value="UniProtKB-EC"/>
</dbReference>
<keyword evidence="1" id="KW-0812">Transmembrane</keyword>
<reference evidence="3 4" key="1">
    <citation type="journal article" date="2016" name="Genome Announc.">
        <title>First Complete Genome Sequence of a Subdivision 6 Acidobacterium Strain.</title>
        <authorList>
            <person name="Huang S."/>
            <person name="Vieira S."/>
            <person name="Bunk B."/>
            <person name="Riedel T."/>
            <person name="Sproer C."/>
            <person name="Overmann J."/>
        </authorList>
    </citation>
    <scope>NUCLEOTIDE SEQUENCE [LARGE SCALE GENOMIC DNA]</scope>
    <source>
        <strain evidence="4">DSM 100886 HEG_-6_39</strain>
    </source>
</reference>
<keyword evidence="1" id="KW-1133">Transmembrane helix</keyword>
<dbReference type="SUPFAM" id="SSF101307">
    <property type="entry name" value="YutG-like"/>
    <property type="match status" value="1"/>
</dbReference>
<feature type="transmembrane region" description="Helical" evidence="1">
    <location>
        <begin position="44"/>
        <end position="61"/>
    </location>
</feature>
<feature type="transmembrane region" description="Helical" evidence="1">
    <location>
        <begin position="20"/>
        <end position="37"/>
    </location>
</feature>
<dbReference type="PIRSF" id="PIRSF006162">
    <property type="entry name" value="PgpA"/>
    <property type="match status" value="1"/>
</dbReference>
<dbReference type="InterPro" id="IPR026037">
    <property type="entry name" value="PgpA"/>
</dbReference>
<dbReference type="RefSeq" id="WP_157899497.1">
    <property type="nucleotide sequence ID" value="NZ_CP015136.1"/>
</dbReference>
<dbReference type="AlphaFoldDB" id="A0A143PRL9"/>
<proteinExistence type="predicted"/>
<name>A0A143PRL9_LUTPR</name>
<dbReference type="Pfam" id="PF04608">
    <property type="entry name" value="PgpA"/>
    <property type="match status" value="1"/>
</dbReference>
<sequence length="156" mass="16114">MNARLSVAVATALGVGYVPFAPGTFGSLAGLVVFAAVRATGQPAVEVAAIVAVFFAGVWAATAAEAHFGHIDPGPVVIDEVLGMLVTLALLPVSVTGAFVGFVLFRIFDVIKPPPCNRLEALPGGWGVMCDDLMAALYAYACVRLLAWVAPAWMLA</sequence>
<protein>
    <submittedName>
        <fullName evidence="3">Phosphatidylglycerophosphatase A</fullName>
        <ecNumber evidence="3">3.1.3.27</ecNumber>
    </submittedName>
</protein>
<evidence type="ECO:0000313" key="4">
    <source>
        <dbReference type="Proteomes" id="UP000076079"/>
    </source>
</evidence>
<dbReference type="GO" id="GO:0006629">
    <property type="term" value="P:lipid metabolic process"/>
    <property type="evidence" value="ECO:0007669"/>
    <property type="project" value="InterPro"/>
</dbReference>
<feature type="domain" description="YutG/PgpA" evidence="2">
    <location>
        <begin position="9"/>
        <end position="146"/>
    </location>
</feature>
<evidence type="ECO:0000313" key="3">
    <source>
        <dbReference type="EMBL" id="AMY10986.1"/>
    </source>
</evidence>
<feature type="transmembrane region" description="Helical" evidence="1">
    <location>
        <begin position="81"/>
        <end position="105"/>
    </location>
</feature>
<dbReference type="Proteomes" id="UP000076079">
    <property type="component" value="Chromosome"/>
</dbReference>
<dbReference type="PANTHER" id="PTHR36305">
    <property type="entry name" value="PHOSPHATIDYLGLYCEROPHOSPHATASE A"/>
    <property type="match status" value="1"/>
</dbReference>
<gene>
    <name evidence="3" type="primary">pgpA</name>
    <name evidence="3" type="ORF">LuPra_04230</name>
</gene>
<organism evidence="3 4">
    <name type="scientific">Luteitalea pratensis</name>
    <dbReference type="NCBI Taxonomy" id="1855912"/>
    <lineage>
        <taxon>Bacteria</taxon>
        <taxon>Pseudomonadati</taxon>
        <taxon>Acidobacteriota</taxon>
        <taxon>Vicinamibacteria</taxon>
        <taxon>Vicinamibacterales</taxon>
        <taxon>Vicinamibacteraceae</taxon>
        <taxon>Luteitalea</taxon>
    </lineage>
</organism>
<keyword evidence="1" id="KW-0472">Membrane</keyword>
<dbReference type="EMBL" id="CP015136">
    <property type="protein sequence ID" value="AMY10986.1"/>
    <property type="molecule type" value="Genomic_DNA"/>
</dbReference>
<reference evidence="4" key="2">
    <citation type="submission" date="2016-04" db="EMBL/GenBank/DDBJ databases">
        <title>First Complete Genome Sequence of a Subdivision 6 Acidobacterium.</title>
        <authorList>
            <person name="Huang S."/>
            <person name="Vieira S."/>
            <person name="Bunk B."/>
            <person name="Riedel T."/>
            <person name="Sproeer C."/>
            <person name="Overmann J."/>
        </authorList>
    </citation>
    <scope>NUCLEOTIDE SEQUENCE [LARGE SCALE GENOMIC DNA]</scope>
    <source>
        <strain evidence="4">DSM 100886 HEG_-6_39</strain>
    </source>
</reference>
<dbReference type="InterPro" id="IPR007686">
    <property type="entry name" value="YutG/PgpA"/>
</dbReference>
<dbReference type="InterPro" id="IPR036681">
    <property type="entry name" value="PgpA-like_sf"/>
</dbReference>
<keyword evidence="4" id="KW-1185">Reference proteome</keyword>
<dbReference type="PANTHER" id="PTHR36305:SF1">
    <property type="entry name" value="PHOSPHATIDYLGLYCEROPHOSPHATASE A"/>
    <property type="match status" value="1"/>
</dbReference>